<evidence type="ECO:0000313" key="3">
    <source>
        <dbReference type="Proteomes" id="UP000676967"/>
    </source>
</evidence>
<dbReference type="EMBL" id="AP023356">
    <property type="protein sequence ID" value="BCJ42834.1"/>
    <property type="molecule type" value="Genomic_DNA"/>
</dbReference>
<gene>
    <name evidence="2" type="ORF">Aiant_34910</name>
</gene>
<sequence>MRQQRWFRITVLAVALFAINAVTRLVVRFGFDSSDTAQTRGSIVMFGLVAVTLGILAFTWSRRRRLTDWLPDLGGGALGGMLLTVLVGPFLSASRPLANGAGDFFAQIWLYAACAIVGTLLGYWTAVLLGLDFRSRSLKAYSERRTTRPRKIVRR</sequence>
<dbReference type="Proteomes" id="UP000676967">
    <property type="component" value="Chromosome"/>
</dbReference>
<keyword evidence="1" id="KW-1133">Transmembrane helix</keyword>
<proteinExistence type="predicted"/>
<accession>A0ABN6CEJ1</accession>
<keyword evidence="1" id="KW-0472">Membrane</keyword>
<evidence type="ECO:0000313" key="2">
    <source>
        <dbReference type="EMBL" id="BCJ42834.1"/>
    </source>
</evidence>
<keyword evidence="3" id="KW-1185">Reference proteome</keyword>
<evidence type="ECO:0008006" key="4">
    <source>
        <dbReference type="Google" id="ProtNLM"/>
    </source>
</evidence>
<feature type="transmembrane region" description="Helical" evidence="1">
    <location>
        <begin position="73"/>
        <end position="93"/>
    </location>
</feature>
<reference evidence="2 3" key="1">
    <citation type="submission" date="2020-08" db="EMBL/GenBank/DDBJ databases">
        <title>Whole genome shotgun sequence of Actinoplanes ianthinogenes NBRC 13996.</title>
        <authorList>
            <person name="Komaki H."/>
            <person name="Tamura T."/>
        </authorList>
    </citation>
    <scope>NUCLEOTIDE SEQUENCE [LARGE SCALE GENOMIC DNA]</scope>
    <source>
        <strain evidence="2 3">NBRC 13996</strain>
    </source>
</reference>
<name>A0ABN6CEJ1_9ACTN</name>
<organism evidence="2 3">
    <name type="scientific">Actinoplanes ianthinogenes</name>
    <dbReference type="NCBI Taxonomy" id="122358"/>
    <lineage>
        <taxon>Bacteria</taxon>
        <taxon>Bacillati</taxon>
        <taxon>Actinomycetota</taxon>
        <taxon>Actinomycetes</taxon>
        <taxon>Micromonosporales</taxon>
        <taxon>Micromonosporaceae</taxon>
        <taxon>Actinoplanes</taxon>
    </lineage>
</organism>
<keyword evidence="1" id="KW-0812">Transmembrane</keyword>
<protein>
    <recommendedName>
        <fullName evidence="4">Fluoride ion transporter CrcB</fullName>
    </recommendedName>
</protein>
<evidence type="ECO:0000256" key="1">
    <source>
        <dbReference type="SAM" id="Phobius"/>
    </source>
</evidence>
<feature type="transmembrane region" description="Helical" evidence="1">
    <location>
        <begin position="40"/>
        <end position="61"/>
    </location>
</feature>
<feature type="transmembrane region" description="Helical" evidence="1">
    <location>
        <begin position="108"/>
        <end position="131"/>
    </location>
</feature>
<dbReference type="RefSeq" id="WP_189328537.1">
    <property type="nucleotide sequence ID" value="NZ_AP023356.1"/>
</dbReference>